<dbReference type="EMBL" id="JADAQX010000641">
    <property type="protein sequence ID" value="KAF8819682.1"/>
    <property type="molecule type" value="Genomic_DNA"/>
</dbReference>
<comment type="caution">
    <text evidence="1">The sequence shown here is derived from an EMBL/GenBank/DDBJ whole genome shotgun (WGS) entry which is preliminary data.</text>
</comment>
<organism evidence="1 2">
    <name type="scientific">Cardiosporidium cionae</name>
    <dbReference type="NCBI Taxonomy" id="476202"/>
    <lineage>
        <taxon>Eukaryota</taxon>
        <taxon>Sar</taxon>
        <taxon>Alveolata</taxon>
        <taxon>Apicomplexa</taxon>
        <taxon>Aconoidasida</taxon>
        <taxon>Nephromycida</taxon>
        <taxon>Cardiosporidium</taxon>
    </lineage>
</organism>
<gene>
    <name evidence="1" type="ORF">IE077_004130</name>
</gene>
<evidence type="ECO:0000313" key="1">
    <source>
        <dbReference type="EMBL" id="KAF8819682.1"/>
    </source>
</evidence>
<dbReference type="Proteomes" id="UP000823046">
    <property type="component" value="Unassembled WGS sequence"/>
</dbReference>
<feature type="non-terminal residue" evidence="1">
    <location>
        <position position="1"/>
    </location>
</feature>
<evidence type="ECO:0000313" key="2">
    <source>
        <dbReference type="Proteomes" id="UP000823046"/>
    </source>
</evidence>
<reference evidence="1 2" key="1">
    <citation type="journal article" date="2020" name="bioRxiv">
        <title>Metabolic contributions of an alphaproteobacterial endosymbiont in the apicomplexan Cardiosporidium cionae.</title>
        <authorList>
            <person name="Hunter E.S."/>
            <person name="Paight C.J."/>
            <person name="Lane C.E."/>
        </authorList>
    </citation>
    <scope>NUCLEOTIDE SEQUENCE [LARGE SCALE GENOMIC DNA]</scope>
    <source>
        <strain evidence="1">ESH_2018</strain>
    </source>
</reference>
<name>A0ABQ7J6S7_9APIC</name>
<sequence>RIDELGNSGEIEWADFRKATSQTFTYAKTGDPPECILGLPTTHFFAYSIIFFQMECVCKVGAFPTSHKACFARVIATFKRRVSDTKPNDGNVSIISFAIVNIELETPSIEDERT</sequence>
<keyword evidence="2" id="KW-1185">Reference proteome</keyword>
<proteinExistence type="predicted"/>
<protein>
    <submittedName>
        <fullName evidence="1">Uncharacterized protein</fullName>
    </submittedName>
</protein>
<accession>A0ABQ7J6S7</accession>